<dbReference type="SUPFAM" id="SSF50331">
    <property type="entry name" value="MOP-like"/>
    <property type="match status" value="1"/>
</dbReference>
<feature type="compositionally biased region" description="Basic and acidic residues" evidence="4">
    <location>
        <begin position="311"/>
        <end position="323"/>
    </location>
</feature>
<protein>
    <submittedName>
        <fullName evidence="6">ABC transporter ATP-binding protein</fullName>
    </submittedName>
</protein>
<feature type="domain" description="ABC transporter" evidence="5">
    <location>
        <begin position="7"/>
        <end position="239"/>
    </location>
</feature>
<dbReference type="PANTHER" id="PTHR42781:SF4">
    <property type="entry name" value="SPERMIDINE_PUTRESCINE IMPORT ATP-BINDING PROTEIN POTA"/>
    <property type="match status" value="1"/>
</dbReference>
<dbReference type="GO" id="GO:0016887">
    <property type="term" value="F:ATP hydrolysis activity"/>
    <property type="evidence" value="ECO:0007669"/>
    <property type="project" value="InterPro"/>
</dbReference>
<organism evidence="6 7">
    <name type="scientific">Tsukamurella sputi</name>
    <dbReference type="NCBI Taxonomy" id="2591848"/>
    <lineage>
        <taxon>Bacteria</taxon>
        <taxon>Bacillati</taxon>
        <taxon>Actinomycetota</taxon>
        <taxon>Actinomycetes</taxon>
        <taxon>Mycobacteriales</taxon>
        <taxon>Tsukamurellaceae</taxon>
        <taxon>Tsukamurella</taxon>
    </lineage>
</organism>
<dbReference type="PROSITE" id="PS00211">
    <property type="entry name" value="ABC_TRANSPORTER_1"/>
    <property type="match status" value="1"/>
</dbReference>
<keyword evidence="7" id="KW-1185">Reference proteome</keyword>
<dbReference type="OrthoDB" id="9112331at2"/>
<dbReference type="PANTHER" id="PTHR42781">
    <property type="entry name" value="SPERMIDINE/PUTRESCINE IMPORT ATP-BINDING PROTEIN POTA"/>
    <property type="match status" value="1"/>
</dbReference>
<reference evidence="6 7" key="1">
    <citation type="submission" date="2019-06" db="EMBL/GenBank/DDBJ databases">
        <authorList>
            <person name="Teng J.L.L."/>
            <person name="Lee H.H."/>
            <person name="Lau S.K.P."/>
            <person name="Woo P.C.Y."/>
        </authorList>
    </citation>
    <scope>NUCLEOTIDE SEQUENCE [LARGE SCALE GENOMIC DNA]</scope>
    <source>
        <strain evidence="6 7">HKU70</strain>
    </source>
</reference>
<name>A0A5C5RI60_9ACTN</name>
<dbReference type="EMBL" id="VIGV01000012">
    <property type="protein sequence ID" value="TWS22073.1"/>
    <property type="molecule type" value="Genomic_DNA"/>
</dbReference>
<feature type="region of interest" description="Disordered" evidence="4">
    <location>
        <begin position="311"/>
        <end position="337"/>
    </location>
</feature>
<dbReference type="Gene3D" id="3.40.50.300">
    <property type="entry name" value="P-loop containing nucleotide triphosphate hydrolases"/>
    <property type="match status" value="1"/>
</dbReference>
<keyword evidence="3 6" id="KW-0067">ATP-binding</keyword>
<evidence type="ECO:0000259" key="5">
    <source>
        <dbReference type="PROSITE" id="PS50893"/>
    </source>
</evidence>
<dbReference type="InterPro" id="IPR003593">
    <property type="entry name" value="AAA+_ATPase"/>
</dbReference>
<dbReference type="InterPro" id="IPR027417">
    <property type="entry name" value="P-loop_NTPase"/>
</dbReference>
<reference evidence="6 7" key="2">
    <citation type="submission" date="2019-08" db="EMBL/GenBank/DDBJ databases">
        <title>Tsukamurella conjunctivitidis sp. nov., Tsukamurella assacharolytica sp. nov. and Tsukamurella sputae sp. nov. isolated from patients with conjunctivitis, bacteraemia (lymphoma) and respiratory infection (sputum) in Hong Kong.</title>
        <authorList>
            <person name="Fok K.M.N."/>
            <person name="Fong J.Y.H."/>
        </authorList>
    </citation>
    <scope>NUCLEOTIDE SEQUENCE [LARGE SCALE GENOMIC DNA]</scope>
    <source>
        <strain evidence="6 7">HKU70</strain>
    </source>
</reference>
<evidence type="ECO:0000256" key="1">
    <source>
        <dbReference type="ARBA" id="ARBA00022448"/>
    </source>
</evidence>
<dbReference type="SMART" id="SM00382">
    <property type="entry name" value="AAA"/>
    <property type="match status" value="1"/>
</dbReference>
<evidence type="ECO:0000313" key="6">
    <source>
        <dbReference type="EMBL" id="TWS22073.1"/>
    </source>
</evidence>
<dbReference type="InterPro" id="IPR008995">
    <property type="entry name" value="Mo/tungstate-bd_C_term_dom"/>
</dbReference>
<comment type="caution">
    <text evidence="6">The sequence shown here is derived from an EMBL/GenBank/DDBJ whole genome shotgun (WGS) entry which is preliminary data.</text>
</comment>
<dbReference type="SUPFAM" id="SSF52540">
    <property type="entry name" value="P-loop containing nucleoside triphosphate hydrolases"/>
    <property type="match status" value="1"/>
</dbReference>
<keyword evidence="1" id="KW-0813">Transport</keyword>
<dbReference type="InterPro" id="IPR017871">
    <property type="entry name" value="ABC_transporter-like_CS"/>
</dbReference>
<evidence type="ECO:0000256" key="2">
    <source>
        <dbReference type="ARBA" id="ARBA00022741"/>
    </source>
</evidence>
<keyword evidence="2" id="KW-0547">Nucleotide-binding</keyword>
<feature type="compositionally biased region" description="Basic residues" evidence="4">
    <location>
        <begin position="324"/>
        <end position="337"/>
    </location>
</feature>
<dbReference type="Pfam" id="PF08402">
    <property type="entry name" value="TOBE_2"/>
    <property type="match status" value="1"/>
</dbReference>
<dbReference type="RefSeq" id="WP_146437453.1">
    <property type="nucleotide sequence ID" value="NZ_VIGV01000012.1"/>
</dbReference>
<dbReference type="InterPro" id="IPR050093">
    <property type="entry name" value="ABC_SmlMolc_Importer"/>
</dbReference>
<evidence type="ECO:0000256" key="4">
    <source>
        <dbReference type="SAM" id="MobiDB-lite"/>
    </source>
</evidence>
<dbReference type="AlphaFoldDB" id="A0A5C5RI60"/>
<sequence length="337" mass="34651">MAEMIGVAAPGLEVDVTVGARGVDATFAVPAGATLALLGPNGTGKSTVAAAVAGLVRPDTGRIAVAGRAVFDGATWVPAHRRRVALLGQTARLFPHLRVRANVAFASRSAGANRRAAGAAADHWLAAVGADHLADRRPDELSGGQAQRVALARALAAEPEVLLLDEPLSALDVAARAEVRTLLRALLQDRTCVLVTHDAADVVALADEAAVLEDGRISDHRGAADLLLSPATAFAARLAGMNLLPDGEGVRVFPPDAVDVAVDDGGTVDGIAGRVVEVTVAGGHCRVTALVDDGATVVAELPAERYRDLRPGDAVRLRPDPARSRRAATARPGPPRR</sequence>
<dbReference type="PROSITE" id="PS50893">
    <property type="entry name" value="ABC_TRANSPORTER_2"/>
    <property type="match status" value="1"/>
</dbReference>
<dbReference type="GO" id="GO:0005524">
    <property type="term" value="F:ATP binding"/>
    <property type="evidence" value="ECO:0007669"/>
    <property type="project" value="UniProtKB-KW"/>
</dbReference>
<dbReference type="Proteomes" id="UP000319792">
    <property type="component" value="Unassembled WGS sequence"/>
</dbReference>
<evidence type="ECO:0000313" key="7">
    <source>
        <dbReference type="Proteomes" id="UP000319792"/>
    </source>
</evidence>
<evidence type="ECO:0000256" key="3">
    <source>
        <dbReference type="ARBA" id="ARBA00022840"/>
    </source>
</evidence>
<accession>A0A5C5RI60</accession>
<proteinExistence type="predicted"/>
<dbReference type="GO" id="GO:0043190">
    <property type="term" value="C:ATP-binding cassette (ABC) transporter complex"/>
    <property type="evidence" value="ECO:0007669"/>
    <property type="project" value="InterPro"/>
</dbReference>
<gene>
    <name evidence="6" type="ORF">FK268_21235</name>
</gene>
<dbReference type="GO" id="GO:0022857">
    <property type="term" value="F:transmembrane transporter activity"/>
    <property type="evidence" value="ECO:0007669"/>
    <property type="project" value="InterPro"/>
</dbReference>
<dbReference type="InterPro" id="IPR003439">
    <property type="entry name" value="ABC_transporter-like_ATP-bd"/>
</dbReference>
<dbReference type="Pfam" id="PF00005">
    <property type="entry name" value="ABC_tran"/>
    <property type="match status" value="1"/>
</dbReference>
<dbReference type="InterPro" id="IPR013611">
    <property type="entry name" value="Transp-assoc_OB_typ2"/>
</dbReference>